<keyword evidence="10" id="KW-0479">Metal-binding</keyword>
<feature type="compositionally biased region" description="Polar residues" evidence="15">
    <location>
        <begin position="1"/>
        <end position="13"/>
    </location>
</feature>
<reference evidence="17 18" key="1">
    <citation type="submission" date="2024-06" db="EMBL/GenBank/DDBJ databases">
        <title>The Natural Products Discovery Center: Release of the First 8490 Sequenced Strains for Exploring Actinobacteria Biosynthetic Diversity.</title>
        <authorList>
            <person name="Kalkreuter E."/>
            <person name="Kautsar S.A."/>
            <person name="Yang D."/>
            <person name="Bader C.D."/>
            <person name="Teijaro C.N."/>
            <person name="Fluegel L."/>
            <person name="Davis C.M."/>
            <person name="Simpson J.R."/>
            <person name="Lauterbach L."/>
            <person name="Steele A.D."/>
            <person name="Gui C."/>
            <person name="Meng S."/>
            <person name="Li G."/>
            <person name="Viehrig K."/>
            <person name="Ye F."/>
            <person name="Su P."/>
            <person name="Kiefer A.F."/>
            <person name="Nichols A."/>
            <person name="Cepeda A.J."/>
            <person name="Yan W."/>
            <person name="Fan B."/>
            <person name="Jiang Y."/>
            <person name="Adhikari A."/>
            <person name="Zheng C.-J."/>
            <person name="Schuster L."/>
            <person name="Cowan T.M."/>
            <person name="Smanski M.J."/>
            <person name="Chevrette M.G."/>
            <person name="De Carvalho L.P.S."/>
            <person name="Shen B."/>
        </authorList>
    </citation>
    <scope>NUCLEOTIDE SEQUENCE [LARGE SCALE GENOMIC DNA]</scope>
    <source>
        <strain evidence="17 18">NPDC038104</strain>
    </source>
</reference>
<evidence type="ECO:0000256" key="2">
    <source>
        <dbReference type="ARBA" id="ARBA00004050"/>
    </source>
</evidence>
<evidence type="ECO:0000313" key="18">
    <source>
        <dbReference type="Proteomes" id="UP001550850"/>
    </source>
</evidence>
<keyword evidence="9 16" id="KW-0812">Transmembrane</keyword>
<organism evidence="17 18">
    <name type="scientific">Streptomyces fragilis</name>
    <dbReference type="NCBI Taxonomy" id="67301"/>
    <lineage>
        <taxon>Bacteria</taxon>
        <taxon>Bacillati</taxon>
        <taxon>Actinomycetota</taxon>
        <taxon>Actinomycetes</taxon>
        <taxon>Kitasatosporales</taxon>
        <taxon>Streptomycetaceae</taxon>
        <taxon>Streptomyces</taxon>
    </lineage>
</organism>
<feature type="transmembrane region" description="Helical" evidence="16">
    <location>
        <begin position="55"/>
        <end position="82"/>
    </location>
</feature>
<proteinExistence type="predicted"/>
<evidence type="ECO:0000256" key="13">
    <source>
        <dbReference type="ARBA" id="ARBA00023004"/>
    </source>
</evidence>
<comment type="cofactor">
    <cofactor evidence="1">
        <name>heme</name>
        <dbReference type="ChEBI" id="CHEBI:30413"/>
    </cofactor>
</comment>
<feature type="region of interest" description="Disordered" evidence="15">
    <location>
        <begin position="1"/>
        <end position="46"/>
    </location>
</feature>
<evidence type="ECO:0000256" key="7">
    <source>
        <dbReference type="ARBA" id="ARBA00022532"/>
    </source>
</evidence>
<dbReference type="InterPro" id="IPR000701">
    <property type="entry name" value="SuccDH_FuR_B_TM-su"/>
</dbReference>
<evidence type="ECO:0000256" key="8">
    <source>
        <dbReference type="ARBA" id="ARBA00022617"/>
    </source>
</evidence>
<gene>
    <name evidence="17" type="primary">sdhD</name>
    <name evidence="17" type="ORF">AB0E65_15200</name>
</gene>
<dbReference type="Proteomes" id="UP001550850">
    <property type="component" value="Unassembled WGS sequence"/>
</dbReference>
<name>A0ABV2YII5_9ACTN</name>
<keyword evidence="7" id="KW-0816">Tricarboxylic acid cycle</keyword>
<comment type="caution">
    <text evidence="17">The sequence shown here is derived from an EMBL/GenBank/DDBJ whole genome shotgun (WGS) entry which is preliminary data.</text>
</comment>
<comment type="function">
    <text evidence="2">Membrane-anchoring subunit of succinate dehydrogenase (SDH).</text>
</comment>
<dbReference type="RefSeq" id="WP_108954700.1">
    <property type="nucleotide sequence ID" value="NZ_BEVZ01000004.1"/>
</dbReference>
<evidence type="ECO:0000256" key="3">
    <source>
        <dbReference type="ARBA" id="ARBA00004141"/>
    </source>
</evidence>
<dbReference type="InterPro" id="IPR014312">
    <property type="entry name" value="Succ_DH_anchor"/>
</dbReference>
<evidence type="ECO:0000256" key="1">
    <source>
        <dbReference type="ARBA" id="ARBA00001971"/>
    </source>
</evidence>
<dbReference type="EMBL" id="JBEZUR010000020">
    <property type="protein sequence ID" value="MEU3555545.1"/>
    <property type="molecule type" value="Genomic_DNA"/>
</dbReference>
<keyword evidence="11" id="KW-0249">Electron transport</keyword>
<evidence type="ECO:0000256" key="5">
    <source>
        <dbReference type="ARBA" id="ARBA00019425"/>
    </source>
</evidence>
<evidence type="ECO:0000256" key="9">
    <source>
        <dbReference type="ARBA" id="ARBA00022692"/>
    </source>
</evidence>
<evidence type="ECO:0000256" key="6">
    <source>
        <dbReference type="ARBA" id="ARBA00022448"/>
    </source>
</evidence>
<sequence length="166" mass="18362">MSNNTVKTDTTASGIGPVEEAGASPYSADNPAPVIEPPRKRTKKTGRATRGNFELYAWLFMRLSGVVLVVLVIGHLLVQLVLDGGVQKVGFAFVAGRWASPFWQVWDLLMLWLAMLHGTIGLRTIINDYAERANTRVWLKGLLYTATVFTILLGTLVIFTFDPNIR</sequence>
<feature type="transmembrane region" description="Helical" evidence="16">
    <location>
        <begin position="142"/>
        <end position="161"/>
    </location>
</feature>
<keyword evidence="18" id="KW-1185">Reference proteome</keyword>
<keyword evidence="13" id="KW-0408">Iron</keyword>
<evidence type="ECO:0000256" key="16">
    <source>
        <dbReference type="SAM" id="Phobius"/>
    </source>
</evidence>
<evidence type="ECO:0000256" key="15">
    <source>
        <dbReference type="SAM" id="MobiDB-lite"/>
    </source>
</evidence>
<evidence type="ECO:0000256" key="14">
    <source>
        <dbReference type="ARBA" id="ARBA00023136"/>
    </source>
</evidence>
<evidence type="ECO:0000256" key="11">
    <source>
        <dbReference type="ARBA" id="ARBA00022982"/>
    </source>
</evidence>
<protein>
    <recommendedName>
        <fullName evidence="5">Succinate dehydrogenase hydrophobic membrane anchor subunit</fullName>
    </recommendedName>
</protein>
<accession>A0ABV2YII5</accession>
<dbReference type="InterPro" id="IPR034804">
    <property type="entry name" value="SQR/QFR_C/D"/>
</dbReference>
<evidence type="ECO:0000313" key="17">
    <source>
        <dbReference type="EMBL" id="MEU3555545.1"/>
    </source>
</evidence>
<comment type="subcellular location">
    <subcellularLocation>
        <location evidence="3">Membrane</location>
        <topology evidence="3">Multi-pass membrane protein</topology>
    </subcellularLocation>
</comment>
<keyword evidence="12 16" id="KW-1133">Transmembrane helix</keyword>
<evidence type="ECO:0000256" key="10">
    <source>
        <dbReference type="ARBA" id="ARBA00022723"/>
    </source>
</evidence>
<dbReference type="Gene3D" id="1.20.1300.10">
    <property type="entry name" value="Fumarate reductase/succinate dehydrogenase, transmembrane subunit"/>
    <property type="match status" value="1"/>
</dbReference>
<dbReference type="CDD" id="cd03500">
    <property type="entry name" value="SQR_TypeA_SdhD_like"/>
    <property type="match status" value="1"/>
</dbReference>
<keyword evidence="8" id="KW-0349">Heme</keyword>
<keyword evidence="14 16" id="KW-0472">Membrane</keyword>
<evidence type="ECO:0000256" key="4">
    <source>
        <dbReference type="ARBA" id="ARBA00005163"/>
    </source>
</evidence>
<feature type="transmembrane region" description="Helical" evidence="16">
    <location>
        <begin position="102"/>
        <end position="122"/>
    </location>
</feature>
<comment type="pathway">
    <text evidence="4">Carbohydrate metabolism; tricarboxylic acid cycle.</text>
</comment>
<evidence type="ECO:0000256" key="12">
    <source>
        <dbReference type="ARBA" id="ARBA00022989"/>
    </source>
</evidence>
<keyword evidence="6" id="KW-0813">Transport</keyword>
<dbReference type="SUPFAM" id="SSF81343">
    <property type="entry name" value="Fumarate reductase respiratory complex transmembrane subunits"/>
    <property type="match status" value="1"/>
</dbReference>
<dbReference type="NCBIfam" id="TIGR02968">
    <property type="entry name" value="succ_dehyd_anc"/>
    <property type="match status" value="1"/>
</dbReference>
<dbReference type="Pfam" id="PF01127">
    <property type="entry name" value="Sdh_cyt"/>
    <property type="match status" value="1"/>
</dbReference>